<evidence type="ECO:0000256" key="1">
    <source>
        <dbReference type="SAM" id="MobiDB-lite"/>
    </source>
</evidence>
<dbReference type="OrthoDB" id="260823at2759"/>
<reference evidence="3" key="5">
    <citation type="submission" date="2020-06" db="EMBL/GenBank/DDBJ databases">
        <authorList>
            <person name="Camacho E."/>
            <person name="Gonzalez-de la Fuente S."/>
            <person name="Rastrojo A."/>
            <person name="Peiro-Pastor R."/>
            <person name="Solana JC."/>
            <person name="Tabera L."/>
            <person name="Gamarro F."/>
            <person name="Carrasco-Ramiro F."/>
            <person name="Requena JM."/>
            <person name="Aguado B."/>
        </authorList>
    </citation>
    <scope>NUCLEOTIDE SEQUENCE</scope>
</reference>
<evidence type="ECO:0000313" key="7">
    <source>
        <dbReference type="Proteomes" id="UP000318447"/>
    </source>
</evidence>
<reference evidence="7" key="2">
    <citation type="submission" date="2019-02" db="EMBL/GenBank/DDBJ databases">
        <title>FDA dAtabase for Regulatory Grade micrObial Sequences (FDA-ARGOS): Supporting development and validation of Infectious Disease Dx tests.</title>
        <authorList>
            <person name="Duncan R."/>
            <person name="Fisher C."/>
            <person name="Tallon L."/>
            <person name="Sadzewicz L."/>
            <person name="Sengamalay N."/>
            <person name="Ott S."/>
            <person name="Godinez A."/>
            <person name="Nagaraj S."/>
            <person name="Vavikolanu K."/>
            <person name="Nadendla S."/>
            <person name="Aluvathingal J."/>
            <person name="Sichtig H."/>
        </authorList>
    </citation>
    <scope>NUCLEOTIDE SEQUENCE [LARGE SCALE GENOMIC DNA]</scope>
    <source>
        <strain evidence="7">FDAARGOS_361</strain>
    </source>
</reference>
<reference evidence="4" key="3">
    <citation type="submission" date="2019-02" db="EMBL/GenBank/DDBJ databases">
        <title>FDA dAtabase for Regulatory Grade micrObial Sequences (FDA-ARGOS): Supporting development and validation of Infectious Disease Dx tests.</title>
        <authorList>
            <person name="Duncan R."/>
            <person name="Fisher C."/>
            <person name="Tallon L.J."/>
            <person name="Sadzewicz L."/>
            <person name="Sengamalay N."/>
            <person name="Ott S."/>
            <person name="Godinez A."/>
            <person name="Nagaraj S."/>
            <person name="Nadendla S."/>
            <person name="Sichtig H."/>
        </authorList>
    </citation>
    <scope>NUCLEOTIDE SEQUENCE</scope>
    <source>
        <strain evidence="4">FDAARGOS_360</strain>
        <strain evidence="5">FDAARGOS_361</strain>
    </source>
</reference>
<reference evidence="8" key="4">
    <citation type="submission" date="2019-02" db="EMBL/GenBank/DDBJ databases">
        <title>FDA dAtabase for Regulatory Grade micrObial Sequences (FDA-ARGOS): Supporting development and validation of Infectious Disease Dx tests.</title>
        <authorList>
            <person name="Duncan R."/>
            <person name="Fisher C."/>
            <person name="Tallon L."/>
            <person name="Sadzewicz L."/>
            <person name="Sengamalay N."/>
            <person name="Ott S."/>
            <person name="Godinez A."/>
            <person name="Nagaraj S."/>
            <person name="Vavikolanu K."/>
            <person name="Vyas G."/>
            <person name="Nadendla S."/>
            <person name="Aluvathingal J."/>
            <person name="Sichtig H."/>
        </authorList>
    </citation>
    <scope>NUCLEOTIDE SEQUENCE [LARGE SCALE GENOMIC DNA]</scope>
    <source>
        <strain evidence="8">FDAARGOS_360</strain>
    </source>
</reference>
<dbReference type="Proteomes" id="UP000318447">
    <property type="component" value="Unassembled WGS sequence"/>
</dbReference>
<dbReference type="VEuPathDB" id="TriTrypDB:LdCL_310037000"/>
<dbReference type="Proteomes" id="UP000318821">
    <property type="component" value="Unassembled WGS sequence"/>
</dbReference>
<protein>
    <submittedName>
        <fullName evidence="3">Hypothetical_protein</fullName>
    </submittedName>
</protein>
<keyword evidence="6" id="KW-1185">Reference proteome</keyword>
<proteinExistence type="predicted"/>
<evidence type="ECO:0000313" key="4">
    <source>
        <dbReference type="EMBL" id="TPP41342.1"/>
    </source>
</evidence>
<evidence type="ECO:0000313" key="8">
    <source>
        <dbReference type="Proteomes" id="UP000318821"/>
    </source>
</evidence>
<dbReference type="AlphaFoldDB" id="A0A3S7X4X1"/>
<dbReference type="Proteomes" id="UP000601710">
    <property type="component" value="Chromosome 31"/>
</dbReference>
<dbReference type="EMBL" id="RHLC01000006">
    <property type="protein sequence ID" value="TPP42486.1"/>
    <property type="molecule type" value="Genomic_DNA"/>
</dbReference>
<sequence length="166" mass="17394">MNREVCWHEAPVSLHIAVEAAHSTGSIRDDQHSSSSTAGRHRHRLTSSLPFDATSAQQILFFAAEGAFVHAAPLHITVAEAKSTHSGTSKAAMVNVVAGAVETTTEESIMATEGPSAAASFALPPALSADTTKGVAAEMTIAEATGKDEEWTDAVDEEAMAFFNDE</sequence>
<gene>
    <name evidence="4" type="ORF">CGC20_2760</name>
    <name evidence="5" type="ORF">CGC21_10855</name>
    <name evidence="2" type="ORF">LdCL_310037000</name>
    <name evidence="3" type="ORF">LDHU3_31.5000</name>
</gene>
<dbReference type="EMBL" id="RHLD01000005">
    <property type="protein sequence ID" value="TPP41342.1"/>
    <property type="molecule type" value="Genomic_DNA"/>
</dbReference>
<feature type="region of interest" description="Disordered" evidence="1">
    <location>
        <begin position="23"/>
        <end position="43"/>
    </location>
</feature>
<evidence type="ECO:0000313" key="6">
    <source>
        <dbReference type="Proteomes" id="UP000274082"/>
    </source>
</evidence>
<dbReference type="Proteomes" id="UP000274082">
    <property type="component" value="Chromosome 31"/>
</dbReference>
<reference evidence="2 6" key="1">
    <citation type="journal article" date="2018" name="Sci. Rep.">
        <title>A complete Leishmania donovani reference genome identifies novel genetic variations associated with virulence.</title>
        <authorList>
            <person name="Lypaczewski P."/>
            <person name="Hoshizaki J."/>
            <person name="Zhang W.-W."/>
            <person name="McCall L.-I."/>
            <person name="Torcivia-Rodriguez J."/>
            <person name="Simonyan V."/>
            <person name="Kaur A."/>
            <person name="Dewar K."/>
            <person name="Matlashewski G."/>
        </authorList>
    </citation>
    <scope>NUCLEOTIDE SEQUENCE [LARGE SCALE GENOMIC DNA]</scope>
    <source>
        <strain evidence="2 6">LdCL</strain>
    </source>
</reference>
<accession>A0A3S7X4X1</accession>
<organism evidence="2 6">
    <name type="scientific">Leishmania donovani</name>
    <dbReference type="NCBI Taxonomy" id="5661"/>
    <lineage>
        <taxon>Eukaryota</taxon>
        <taxon>Discoba</taxon>
        <taxon>Euglenozoa</taxon>
        <taxon>Kinetoplastea</taxon>
        <taxon>Metakinetoplastina</taxon>
        <taxon>Trypanosomatida</taxon>
        <taxon>Trypanosomatidae</taxon>
        <taxon>Leishmaniinae</taxon>
        <taxon>Leishmania</taxon>
    </lineage>
</organism>
<dbReference type="EMBL" id="LR812651">
    <property type="protein sequence ID" value="CAC5432710.1"/>
    <property type="molecule type" value="Genomic_DNA"/>
</dbReference>
<name>A0A3S7X4X1_LEIDO</name>
<evidence type="ECO:0000313" key="5">
    <source>
        <dbReference type="EMBL" id="TPP42486.1"/>
    </source>
</evidence>
<evidence type="ECO:0000313" key="3">
    <source>
        <dbReference type="EMBL" id="CAC5432710.1"/>
    </source>
</evidence>
<evidence type="ECO:0000313" key="2">
    <source>
        <dbReference type="EMBL" id="AYU81494.1"/>
    </source>
</evidence>
<dbReference type="EMBL" id="CP029530">
    <property type="protein sequence ID" value="AYU81494.1"/>
    <property type="molecule type" value="Genomic_DNA"/>
</dbReference>
<dbReference type="VEuPathDB" id="TriTrypDB:LDHU3_31.5000"/>